<keyword evidence="4" id="KW-1185">Reference proteome</keyword>
<evidence type="ECO:0000256" key="2">
    <source>
        <dbReference type="SAM" id="Phobius"/>
    </source>
</evidence>
<dbReference type="RefSeq" id="XP_003015993.1">
    <property type="nucleotide sequence ID" value="XM_003015947.1"/>
</dbReference>
<dbReference type="HOGENOM" id="CLU_1844612_0_0_1"/>
<feature type="compositionally biased region" description="Basic and acidic residues" evidence="1">
    <location>
        <begin position="70"/>
        <end position="88"/>
    </location>
</feature>
<keyword evidence="2" id="KW-1133">Transmembrane helix</keyword>
<proteinExistence type="predicted"/>
<dbReference type="KEGG" id="abe:ARB_05390"/>
<dbReference type="AlphaFoldDB" id="D4AMD7"/>
<feature type="transmembrane region" description="Helical" evidence="2">
    <location>
        <begin position="31"/>
        <end position="58"/>
    </location>
</feature>
<protein>
    <recommendedName>
        <fullName evidence="5">Transmembrane protein</fullName>
    </recommendedName>
</protein>
<sequence length="139" mass="15485">MLGYRLPFALLPGFFSAASLFSPSSLFFPEVSYFFVFSVEPGRGLLALSLFGLFLCSYRQGRSIFSRPAARGESKSGRPSRDDGETRDSLQQPMPAYPRGRKTGGEETSIHSLDVTPGRVFIALTNLVIHRNIKYQSRK</sequence>
<organism evidence="3 4">
    <name type="scientific">Arthroderma benhamiae (strain ATCC MYA-4681 / CBS 112371)</name>
    <name type="common">Trichophyton mentagrophytes</name>
    <dbReference type="NCBI Taxonomy" id="663331"/>
    <lineage>
        <taxon>Eukaryota</taxon>
        <taxon>Fungi</taxon>
        <taxon>Dikarya</taxon>
        <taxon>Ascomycota</taxon>
        <taxon>Pezizomycotina</taxon>
        <taxon>Eurotiomycetes</taxon>
        <taxon>Eurotiomycetidae</taxon>
        <taxon>Onygenales</taxon>
        <taxon>Arthrodermataceae</taxon>
        <taxon>Trichophyton</taxon>
    </lineage>
</organism>
<accession>D4AMD7</accession>
<evidence type="ECO:0000256" key="1">
    <source>
        <dbReference type="SAM" id="MobiDB-lite"/>
    </source>
</evidence>
<comment type="caution">
    <text evidence="3">The sequence shown here is derived from an EMBL/GenBank/DDBJ whole genome shotgun (WGS) entry which is preliminary data.</text>
</comment>
<keyword evidence="2" id="KW-0472">Membrane</keyword>
<evidence type="ECO:0000313" key="3">
    <source>
        <dbReference type="EMBL" id="EFE35348.1"/>
    </source>
</evidence>
<name>D4AMD7_ARTBC</name>
<dbReference type="Proteomes" id="UP000008866">
    <property type="component" value="Unassembled WGS sequence"/>
</dbReference>
<keyword evidence="2" id="KW-0812">Transmembrane</keyword>
<dbReference type="GeneID" id="9523901"/>
<dbReference type="EMBL" id="ABSU01000003">
    <property type="protein sequence ID" value="EFE35348.1"/>
    <property type="molecule type" value="Genomic_DNA"/>
</dbReference>
<reference evidence="4" key="1">
    <citation type="journal article" date="2011" name="Genome Biol.">
        <title>Comparative and functional genomics provide insights into the pathogenicity of dermatophytic fungi.</title>
        <authorList>
            <person name="Burmester A."/>
            <person name="Shelest E."/>
            <person name="Gloeckner G."/>
            <person name="Heddergott C."/>
            <person name="Schindler S."/>
            <person name="Staib P."/>
            <person name="Heidel A."/>
            <person name="Felder M."/>
            <person name="Petzold A."/>
            <person name="Szafranski K."/>
            <person name="Feuermann M."/>
            <person name="Pedruzzi I."/>
            <person name="Priebe S."/>
            <person name="Groth M."/>
            <person name="Winkler R."/>
            <person name="Li W."/>
            <person name="Kniemeyer O."/>
            <person name="Schroeckh V."/>
            <person name="Hertweck C."/>
            <person name="Hube B."/>
            <person name="White T.C."/>
            <person name="Platzer M."/>
            <person name="Guthke R."/>
            <person name="Heitman J."/>
            <person name="Woestemeyer J."/>
            <person name="Zipfel P.F."/>
            <person name="Monod M."/>
            <person name="Brakhage A.A."/>
        </authorList>
    </citation>
    <scope>NUCLEOTIDE SEQUENCE [LARGE SCALE GENOMIC DNA]</scope>
    <source>
        <strain evidence="4">ATCC MYA-4681 / CBS 112371</strain>
    </source>
</reference>
<gene>
    <name evidence="3" type="ORF">ARB_05390</name>
</gene>
<evidence type="ECO:0008006" key="5">
    <source>
        <dbReference type="Google" id="ProtNLM"/>
    </source>
</evidence>
<evidence type="ECO:0000313" key="4">
    <source>
        <dbReference type="Proteomes" id="UP000008866"/>
    </source>
</evidence>
<feature type="region of interest" description="Disordered" evidence="1">
    <location>
        <begin position="67"/>
        <end position="110"/>
    </location>
</feature>